<dbReference type="InterPro" id="IPR026843">
    <property type="entry name" value="SbcD_C"/>
</dbReference>
<keyword evidence="7" id="KW-0235">DNA replication</keyword>
<evidence type="ECO:0000256" key="6">
    <source>
        <dbReference type="ARBA" id="ARBA00022839"/>
    </source>
</evidence>
<comment type="subunit">
    <text evidence="2 7">Heterodimer of SbcC and SbcD.</text>
</comment>
<proteinExistence type="inferred from homology"/>
<feature type="domain" description="Nuclease SbcCD subunit D C-terminal" evidence="9">
    <location>
        <begin position="267"/>
        <end position="353"/>
    </location>
</feature>
<dbReference type="InterPro" id="IPR004593">
    <property type="entry name" value="SbcD"/>
</dbReference>
<keyword evidence="7" id="KW-0233">DNA recombination</keyword>
<dbReference type="Gene3D" id="3.60.21.10">
    <property type="match status" value="1"/>
</dbReference>
<dbReference type="InterPro" id="IPR004843">
    <property type="entry name" value="Calcineurin-like_PHP"/>
</dbReference>
<evidence type="ECO:0000256" key="5">
    <source>
        <dbReference type="ARBA" id="ARBA00022801"/>
    </source>
</evidence>
<evidence type="ECO:0000256" key="4">
    <source>
        <dbReference type="ARBA" id="ARBA00022722"/>
    </source>
</evidence>
<keyword evidence="6 7" id="KW-0269">Exonuclease</keyword>
<dbReference type="CDD" id="cd00840">
    <property type="entry name" value="MPP_Mre11_N"/>
    <property type="match status" value="1"/>
</dbReference>
<evidence type="ECO:0000256" key="3">
    <source>
        <dbReference type="ARBA" id="ARBA00013365"/>
    </source>
</evidence>
<dbReference type="Pfam" id="PF12320">
    <property type="entry name" value="SbcD_C"/>
    <property type="match status" value="1"/>
</dbReference>
<keyword evidence="11" id="KW-1185">Reference proteome</keyword>
<gene>
    <name evidence="7 10" type="primary">sbcD</name>
    <name evidence="10" type="ORF">VMF7928_00490</name>
</gene>
<feature type="domain" description="Calcineurin-like phosphoesterase" evidence="8">
    <location>
        <begin position="1"/>
        <end position="218"/>
    </location>
</feature>
<dbReference type="Pfam" id="PF00149">
    <property type="entry name" value="Metallophos"/>
    <property type="match status" value="1"/>
</dbReference>
<organism evidence="10 11">
    <name type="scientific">Vibrio marisflavi CECT 7928</name>
    <dbReference type="NCBI Taxonomy" id="634439"/>
    <lineage>
        <taxon>Bacteria</taxon>
        <taxon>Pseudomonadati</taxon>
        <taxon>Pseudomonadota</taxon>
        <taxon>Gammaproteobacteria</taxon>
        <taxon>Vibrionales</taxon>
        <taxon>Vibrionaceae</taxon>
        <taxon>Vibrio</taxon>
    </lineage>
</organism>
<dbReference type="SUPFAM" id="SSF56300">
    <property type="entry name" value="Metallo-dependent phosphatases"/>
    <property type="match status" value="1"/>
</dbReference>
<keyword evidence="5 7" id="KW-0378">Hydrolase</keyword>
<evidence type="ECO:0000259" key="9">
    <source>
        <dbReference type="Pfam" id="PF12320"/>
    </source>
</evidence>
<dbReference type="EMBL" id="CAKLDM010000001">
    <property type="protein sequence ID" value="CAH0536539.1"/>
    <property type="molecule type" value="Genomic_DNA"/>
</dbReference>
<accession>A0ABM9A0S4</accession>
<evidence type="ECO:0000256" key="2">
    <source>
        <dbReference type="ARBA" id="ARBA00011322"/>
    </source>
</evidence>
<evidence type="ECO:0000256" key="7">
    <source>
        <dbReference type="RuleBase" id="RU363069"/>
    </source>
</evidence>
<comment type="function">
    <text evidence="7">SbcCD cleaves DNA hairpin structures. These structures can inhibit DNA replication and are intermediates in certain DNA recombination reactions. The complex acts as a 3'-&gt;5' double strand exonuclease that can open hairpins. It also has a 5' single-strand endonuclease activity.</text>
</comment>
<dbReference type="InterPro" id="IPR029052">
    <property type="entry name" value="Metallo-depent_PP-like"/>
</dbReference>
<protein>
    <recommendedName>
        <fullName evidence="3 7">Nuclease SbcCD subunit D</fullName>
    </recommendedName>
</protein>
<dbReference type="Proteomes" id="UP000838748">
    <property type="component" value="Unassembled WGS sequence"/>
</dbReference>
<dbReference type="InterPro" id="IPR041796">
    <property type="entry name" value="Mre11_N"/>
</dbReference>
<name>A0ABM9A0S4_9VIBR</name>
<evidence type="ECO:0000256" key="1">
    <source>
        <dbReference type="ARBA" id="ARBA00010555"/>
    </source>
</evidence>
<comment type="similarity">
    <text evidence="1 7">Belongs to the SbcD family.</text>
</comment>
<dbReference type="PANTHER" id="PTHR30337">
    <property type="entry name" value="COMPONENT OF ATP-DEPENDENT DSDNA EXONUCLEASE"/>
    <property type="match status" value="1"/>
</dbReference>
<keyword evidence="4 7" id="KW-0540">Nuclease</keyword>
<comment type="caution">
    <text evidence="10">The sequence shown here is derived from an EMBL/GenBank/DDBJ whole genome shotgun (WGS) entry which is preliminary data.</text>
</comment>
<evidence type="ECO:0000313" key="11">
    <source>
        <dbReference type="Proteomes" id="UP000838748"/>
    </source>
</evidence>
<dbReference type="InterPro" id="IPR050535">
    <property type="entry name" value="DNA_Repair-Maintenance_Comp"/>
</dbReference>
<evidence type="ECO:0000259" key="8">
    <source>
        <dbReference type="Pfam" id="PF00149"/>
    </source>
</evidence>
<dbReference type="NCBIfam" id="TIGR00619">
    <property type="entry name" value="sbcd"/>
    <property type="match status" value="1"/>
</dbReference>
<dbReference type="RefSeq" id="WP_237359893.1">
    <property type="nucleotide sequence ID" value="NZ_CAKLDM010000001.1"/>
</dbReference>
<evidence type="ECO:0000313" key="10">
    <source>
        <dbReference type="EMBL" id="CAH0536539.1"/>
    </source>
</evidence>
<keyword evidence="7" id="KW-0255">Endonuclease</keyword>
<reference evidence="10" key="1">
    <citation type="submission" date="2021-11" db="EMBL/GenBank/DDBJ databases">
        <authorList>
            <person name="Rodrigo-Torres L."/>
            <person name="Arahal R. D."/>
            <person name="Lucena T."/>
        </authorList>
    </citation>
    <scope>NUCLEOTIDE SEQUENCE</scope>
    <source>
        <strain evidence="10">CECT 7928</strain>
    </source>
</reference>
<dbReference type="PANTHER" id="PTHR30337:SF0">
    <property type="entry name" value="NUCLEASE SBCCD SUBUNIT D"/>
    <property type="match status" value="1"/>
</dbReference>
<sequence length="380" mass="43070">MKFLHTSDWHLGRQFHHVSLLEDQASLLAQLIDYIKNHSVDAVIIAGDIFDRSVPPTKAIELLNKTLNTICEELKTPVILIPGNHDSAARLNFGAKQMKASGLHIVSSFDQMVEPITIETKQAGLVSFYGMPYSDPESVKHHFQQPVSTHDEAHQLLADKIKDCFISEHKNVLVSHCFVDGAIESDSERPLSIGGSDRVSHEHFVDFDYVALGHLHQPQKKGAEYIRYSGSLMKYSFSEQHHKKGMTLVEFDKDGFKTSEHIDLKPRHDMRVIEGNMDEILQAAKSDPNNEDYVLVRLMDKHAILEPMEKFRTVYPNILHLEKPGMLVGVEQELGAASLKRSEIDMFEDFFQEAQKSSLNEAQKEVIEQVIQQLTCQSES</sequence>